<sequence>MHDRKRAGEKRGKGEAVARLFLPMGNDDVGSGAVVGNHAGNGTRVRTQLPSLPLPFPSSRRSLRQRWPARLAPARAAVGAGVATGTRIVSRLPQTAARLDTGVVSGFPTLDS</sequence>
<protein>
    <submittedName>
        <fullName evidence="1">Uncharacterized protein</fullName>
    </submittedName>
</protein>
<keyword evidence="2" id="KW-1185">Reference proteome</keyword>
<dbReference type="EMBL" id="CM023485">
    <property type="protein sequence ID" value="KAH6930314.1"/>
    <property type="molecule type" value="Genomic_DNA"/>
</dbReference>
<accession>A0ACB7S8U1</accession>
<comment type="caution">
    <text evidence="1">The sequence shown here is derived from an EMBL/GenBank/DDBJ whole genome shotgun (WGS) entry which is preliminary data.</text>
</comment>
<evidence type="ECO:0000313" key="1">
    <source>
        <dbReference type="EMBL" id="KAH6930314.1"/>
    </source>
</evidence>
<proteinExistence type="predicted"/>
<dbReference type="Proteomes" id="UP000821845">
    <property type="component" value="Chromosome 5"/>
</dbReference>
<evidence type="ECO:0000313" key="2">
    <source>
        <dbReference type="Proteomes" id="UP000821845"/>
    </source>
</evidence>
<organism evidence="1 2">
    <name type="scientific">Hyalomma asiaticum</name>
    <name type="common">Tick</name>
    <dbReference type="NCBI Taxonomy" id="266040"/>
    <lineage>
        <taxon>Eukaryota</taxon>
        <taxon>Metazoa</taxon>
        <taxon>Ecdysozoa</taxon>
        <taxon>Arthropoda</taxon>
        <taxon>Chelicerata</taxon>
        <taxon>Arachnida</taxon>
        <taxon>Acari</taxon>
        <taxon>Parasitiformes</taxon>
        <taxon>Ixodida</taxon>
        <taxon>Ixodoidea</taxon>
        <taxon>Ixodidae</taxon>
        <taxon>Hyalomminae</taxon>
        <taxon>Hyalomma</taxon>
    </lineage>
</organism>
<name>A0ACB7S8U1_HYAAI</name>
<gene>
    <name evidence="1" type="ORF">HPB50_012619</name>
</gene>
<reference evidence="1" key="1">
    <citation type="submission" date="2020-05" db="EMBL/GenBank/DDBJ databases">
        <title>Large-scale comparative analyses of tick genomes elucidate their genetic diversity and vector capacities.</title>
        <authorList>
            <person name="Jia N."/>
            <person name="Wang J."/>
            <person name="Shi W."/>
            <person name="Du L."/>
            <person name="Sun Y."/>
            <person name="Zhan W."/>
            <person name="Jiang J."/>
            <person name="Wang Q."/>
            <person name="Zhang B."/>
            <person name="Ji P."/>
            <person name="Sakyi L.B."/>
            <person name="Cui X."/>
            <person name="Yuan T."/>
            <person name="Jiang B."/>
            <person name="Yang W."/>
            <person name="Lam T.T.-Y."/>
            <person name="Chang Q."/>
            <person name="Ding S."/>
            <person name="Wang X."/>
            <person name="Zhu J."/>
            <person name="Ruan X."/>
            <person name="Zhao L."/>
            <person name="Wei J."/>
            <person name="Que T."/>
            <person name="Du C."/>
            <person name="Cheng J."/>
            <person name="Dai P."/>
            <person name="Han X."/>
            <person name="Huang E."/>
            <person name="Gao Y."/>
            <person name="Liu J."/>
            <person name="Shao H."/>
            <person name="Ye R."/>
            <person name="Li L."/>
            <person name="Wei W."/>
            <person name="Wang X."/>
            <person name="Wang C."/>
            <person name="Yang T."/>
            <person name="Huo Q."/>
            <person name="Li W."/>
            <person name="Guo W."/>
            <person name="Chen H."/>
            <person name="Zhou L."/>
            <person name="Ni X."/>
            <person name="Tian J."/>
            <person name="Zhou Y."/>
            <person name="Sheng Y."/>
            <person name="Liu T."/>
            <person name="Pan Y."/>
            <person name="Xia L."/>
            <person name="Li J."/>
            <person name="Zhao F."/>
            <person name="Cao W."/>
        </authorList>
    </citation>
    <scope>NUCLEOTIDE SEQUENCE</scope>
    <source>
        <strain evidence="1">Hyas-2018</strain>
    </source>
</reference>